<dbReference type="GO" id="GO:0006696">
    <property type="term" value="P:ergosterol biosynthetic process"/>
    <property type="evidence" value="ECO:0007669"/>
    <property type="project" value="EnsemblFungi"/>
</dbReference>
<organism evidence="33 34">
    <name type="scientific">Ascoidea rubescens DSM 1968</name>
    <dbReference type="NCBI Taxonomy" id="1344418"/>
    <lineage>
        <taxon>Eukaryota</taxon>
        <taxon>Fungi</taxon>
        <taxon>Dikarya</taxon>
        <taxon>Ascomycota</taxon>
        <taxon>Saccharomycotina</taxon>
        <taxon>Saccharomycetes</taxon>
        <taxon>Ascoideaceae</taxon>
        <taxon>Ascoidea</taxon>
    </lineage>
</organism>
<dbReference type="GO" id="GO:0016020">
    <property type="term" value="C:membrane"/>
    <property type="evidence" value="ECO:0007669"/>
    <property type="project" value="UniProtKB-SubCell"/>
</dbReference>
<comment type="pathway">
    <text evidence="16">Steroid biosynthesis; zymosterol biosynthesis; zymosterol from lanosterol: step 1/6.</text>
</comment>
<evidence type="ECO:0000256" key="21">
    <source>
        <dbReference type="ARBA" id="ARBA00043156"/>
    </source>
</evidence>
<feature type="transmembrane region" description="Helical" evidence="32">
    <location>
        <begin position="28"/>
        <end position="49"/>
    </location>
</feature>
<comment type="catalytic activity">
    <reaction evidence="27">
        <text>a 14alpha-methyl steroid + reduced [NADPH--hemoprotein reductase] + O2 = a 14alpha-hydroxymethyl steroid + oxidized [NADPH--hemoprotein reductase] + H2O + H(+)</text>
        <dbReference type="Rhea" id="RHEA:68060"/>
        <dbReference type="Rhea" id="RHEA-COMP:11964"/>
        <dbReference type="Rhea" id="RHEA-COMP:11965"/>
        <dbReference type="ChEBI" id="CHEBI:15377"/>
        <dbReference type="ChEBI" id="CHEBI:15378"/>
        <dbReference type="ChEBI" id="CHEBI:15379"/>
        <dbReference type="ChEBI" id="CHEBI:57618"/>
        <dbReference type="ChEBI" id="CHEBI:58210"/>
        <dbReference type="ChEBI" id="CHEBI:138029"/>
        <dbReference type="ChEBI" id="CHEBI:176901"/>
    </reaction>
    <physiologicalReaction direction="left-to-right" evidence="27">
        <dbReference type="Rhea" id="RHEA:68061"/>
    </physiologicalReaction>
</comment>
<keyword evidence="34" id="KW-1185">Reference proteome</keyword>
<evidence type="ECO:0000313" key="33">
    <source>
        <dbReference type="EMBL" id="ODV62435.1"/>
    </source>
</evidence>
<comment type="catalytic activity">
    <reaction evidence="28">
        <text>lanosterol + reduced [NADPH--hemoprotein reductase] + O2 = 32-hydroxylanosterol + oxidized [NADPH--hemoprotein reductase] + H2O + H(+)</text>
        <dbReference type="Rhea" id="RHEA:75103"/>
        <dbReference type="Rhea" id="RHEA-COMP:11964"/>
        <dbReference type="Rhea" id="RHEA-COMP:11965"/>
        <dbReference type="ChEBI" id="CHEBI:15377"/>
        <dbReference type="ChEBI" id="CHEBI:15378"/>
        <dbReference type="ChEBI" id="CHEBI:15379"/>
        <dbReference type="ChEBI" id="CHEBI:16521"/>
        <dbReference type="ChEBI" id="CHEBI:57618"/>
        <dbReference type="ChEBI" id="CHEBI:58210"/>
        <dbReference type="ChEBI" id="CHEBI:166806"/>
    </reaction>
    <physiologicalReaction direction="left-to-right" evidence="28">
        <dbReference type="Rhea" id="RHEA:75104"/>
    </physiologicalReaction>
</comment>
<keyword evidence="32" id="KW-1133">Transmembrane helix</keyword>
<keyword evidence="32" id="KW-0812">Transmembrane</keyword>
<evidence type="ECO:0000256" key="14">
    <source>
        <dbReference type="ARBA" id="ARBA00023166"/>
    </source>
</evidence>
<reference evidence="34" key="1">
    <citation type="submission" date="2016-05" db="EMBL/GenBank/DDBJ databases">
        <title>Comparative genomics of biotechnologically important yeasts.</title>
        <authorList>
            <consortium name="DOE Joint Genome Institute"/>
            <person name="Riley R."/>
            <person name="Haridas S."/>
            <person name="Wolfe K.H."/>
            <person name="Lopes M.R."/>
            <person name="Hittinger C.T."/>
            <person name="Goker M."/>
            <person name="Salamov A."/>
            <person name="Wisecaver J."/>
            <person name="Long T.M."/>
            <person name="Aerts A.L."/>
            <person name="Barry K."/>
            <person name="Choi C."/>
            <person name="Clum A."/>
            <person name="Coughlan A.Y."/>
            <person name="Deshpande S."/>
            <person name="Douglass A.P."/>
            <person name="Hanson S.J."/>
            <person name="Klenk H.-P."/>
            <person name="Labutti K."/>
            <person name="Lapidus A."/>
            <person name="Lindquist E."/>
            <person name="Lipzen A."/>
            <person name="Meier-Kolthoff J.P."/>
            <person name="Ohm R.A."/>
            <person name="Otillar R.P."/>
            <person name="Pangilinan J."/>
            <person name="Peng Y."/>
            <person name="Rokas A."/>
            <person name="Rosa C.A."/>
            <person name="Scheuner C."/>
            <person name="Sibirny A.A."/>
            <person name="Slot J.C."/>
            <person name="Stielow J.B."/>
            <person name="Sun H."/>
            <person name="Kurtzman C.P."/>
            <person name="Blackwell M."/>
            <person name="Grigoriev I.V."/>
            <person name="Jeffries T.W."/>
        </authorList>
    </citation>
    <scope>NUCLEOTIDE SEQUENCE [LARGE SCALE GENOMIC DNA]</scope>
    <source>
        <strain evidence="34">DSM 1968</strain>
    </source>
</reference>
<keyword evidence="15" id="KW-0753">Steroid metabolism</keyword>
<evidence type="ECO:0000256" key="15">
    <source>
        <dbReference type="ARBA" id="ARBA00023221"/>
    </source>
</evidence>
<evidence type="ECO:0000256" key="25">
    <source>
        <dbReference type="ARBA" id="ARBA00047702"/>
    </source>
</evidence>
<keyword evidence="5 30" id="KW-0349">Heme</keyword>
<evidence type="ECO:0000256" key="2">
    <source>
        <dbReference type="ARBA" id="ARBA00004370"/>
    </source>
</evidence>
<accession>A0A1D2VLG7</accession>
<keyword evidence="33" id="KW-0489">Methyltransferase</keyword>
<evidence type="ECO:0000256" key="11">
    <source>
        <dbReference type="ARBA" id="ARBA00023033"/>
    </source>
</evidence>
<comment type="cofactor">
    <cofactor evidence="1 30">
        <name>heme</name>
        <dbReference type="ChEBI" id="CHEBI:30413"/>
    </cofactor>
</comment>
<protein>
    <recommendedName>
        <fullName evidence="17">sterol 14alpha-demethylase</fullName>
        <ecNumber evidence="17">1.14.14.154</ecNumber>
    </recommendedName>
    <alternativeName>
        <fullName evidence="19">Cytochrome P450 51</fullName>
    </alternativeName>
    <alternativeName>
        <fullName evidence="21">Cytochrome P450-14DM</fullName>
    </alternativeName>
    <alternativeName>
        <fullName evidence="18">Cytochrome P450-LIA1</fullName>
    </alternativeName>
    <alternativeName>
        <fullName evidence="20">Sterol 14-alpha demethylase</fullName>
    </alternativeName>
</protein>
<evidence type="ECO:0000256" key="17">
    <source>
        <dbReference type="ARBA" id="ARBA00038974"/>
    </source>
</evidence>
<dbReference type="GO" id="GO:0008168">
    <property type="term" value="F:methyltransferase activity"/>
    <property type="evidence" value="ECO:0007669"/>
    <property type="project" value="UniProtKB-KW"/>
</dbReference>
<evidence type="ECO:0000256" key="10">
    <source>
        <dbReference type="ARBA" id="ARBA00023011"/>
    </source>
</evidence>
<dbReference type="InParanoid" id="A0A1D2VLG7"/>
<dbReference type="InterPro" id="IPR050529">
    <property type="entry name" value="CYP450_sterol_14alpha_dmase"/>
</dbReference>
<dbReference type="GeneID" id="30968520"/>
<evidence type="ECO:0000256" key="18">
    <source>
        <dbReference type="ARBA" id="ARBA00042513"/>
    </source>
</evidence>
<evidence type="ECO:0000256" key="1">
    <source>
        <dbReference type="ARBA" id="ARBA00001971"/>
    </source>
</evidence>
<dbReference type="PRINTS" id="PR00465">
    <property type="entry name" value="EP450IV"/>
</dbReference>
<evidence type="ECO:0000256" key="3">
    <source>
        <dbReference type="ARBA" id="ARBA00010617"/>
    </source>
</evidence>
<dbReference type="Gene3D" id="1.10.630.10">
    <property type="entry name" value="Cytochrome P450"/>
    <property type="match status" value="1"/>
</dbReference>
<comment type="catalytic activity">
    <reaction evidence="29">
        <text>a 14alpha-formyl steroid + reduced [NADPH--hemoprotein reductase] + O2 = a Delta(14) steroid + formate + oxidized [NADPH--hemoprotein reductase] + H2O + 2 H(+)</text>
        <dbReference type="Rhea" id="RHEA:68068"/>
        <dbReference type="Rhea" id="RHEA-COMP:11964"/>
        <dbReference type="Rhea" id="RHEA-COMP:11965"/>
        <dbReference type="ChEBI" id="CHEBI:15377"/>
        <dbReference type="ChEBI" id="CHEBI:15378"/>
        <dbReference type="ChEBI" id="CHEBI:15379"/>
        <dbReference type="ChEBI" id="CHEBI:15740"/>
        <dbReference type="ChEBI" id="CHEBI:57618"/>
        <dbReference type="ChEBI" id="CHEBI:58210"/>
        <dbReference type="ChEBI" id="CHEBI:138031"/>
        <dbReference type="ChEBI" id="CHEBI:176902"/>
    </reaction>
    <physiologicalReaction direction="left-to-right" evidence="29">
        <dbReference type="Rhea" id="RHEA:68069"/>
    </physiologicalReaction>
</comment>
<dbReference type="GO" id="GO:0097038">
    <property type="term" value="C:perinuclear endoplasmic reticulum"/>
    <property type="evidence" value="ECO:0007669"/>
    <property type="project" value="EnsemblFungi"/>
</dbReference>
<evidence type="ECO:0000256" key="31">
    <source>
        <dbReference type="RuleBase" id="RU000461"/>
    </source>
</evidence>
<keyword evidence="4" id="KW-0444">Lipid biosynthesis</keyword>
<keyword evidence="12" id="KW-0443">Lipid metabolism</keyword>
<dbReference type="PRINTS" id="PR00385">
    <property type="entry name" value="P450"/>
</dbReference>
<comment type="catalytic activity">
    <reaction evidence="22">
        <text>32-hydroxylanosterol + reduced [NADPH--hemoprotein reductase] + O2 = 32-oxolanosterol + oxidized [NADPH--hemoprotein reductase] + 2 H2O + H(+)</text>
        <dbReference type="Rhea" id="RHEA:75107"/>
        <dbReference type="Rhea" id="RHEA-COMP:11964"/>
        <dbReference type="Rhea" id="RHEA-COMP:11965"/>
        <dbReference type="ChEBI" id="CHEBI:15377"/>
        <dbReference type="ChEBI" id="CHEBI:15378"/>
        <dbReference type="ChEBI" id="CHEBI:15379"/>
        <dbReference type="ChEBI" id="CHEBI:57618"/>
        <dbReference type="ChEBI" id="CHEBI:58210"/>
        <dbReference type="ChEBI" id="CHEBI:166681"/>
        <dbReference type="ChEBI" id="CHEBI:166806"/>
    </reaction>
    <physiologicalReaction direction="left-to-right" evidence="22">
        <dbReference type="Rhea" id="RHEA:75108"/>
    </physiologicalReaction>
</comment>
<dbReference type="FunCoup" id="A0A1D2VLG7">
    <property type="interactions" value="557"/>
</dbReference>
<evidence type="ECO:0000256" key="27">
    <source>
        <dbReference type="ARBA" id="ARBA00048866"/>
    </source>
</evidence>
<gene>
    <name evidence="33" type="ORF">ASCRUDRAFT_85045</name>
</gene>
<dbReference type="GO" id="GO:0032259">
    <property type="term" value="P:methylation"/>
    <property type="evidence" value="ECO:0007669"/>
    <property type="project" value="UniProtKB-KW"/>
</dbReference>
<evidence type="ECO:0000256" key="23">
    <source>
        <dbReference type="ARBA" id="ARBA00047587"/>
    </source>
</evidence>
<evidence type="ECO:0000256" key="28">
    <source>
        <dbReference type="ARBA" id="ARBA00049163"/>
    </source>
</evidence>
<dbReference type="OrthoDB" id="1055148at2759"/>
<comment type="catalytic activity">
    <reaction evidence="24">
        <text>lanosterol + 3 reduced [NADPH--hemoprotein reductase] + 3 O2 = 4,4-dimethyl-5alpha-cholesta-8,14,24-trien-3beta-ol + formate + 3 oxidized [NADPH--hemoprotein reductase] + 4 H2O + 4 H(+)</text>
        <dbReference type="Rhea" id="RHEA:25286"/>
        <dbReference type="Rhea" id="RHEA-COMP:11964"/>
        <dbReference type="Rhea" id="RHEA-COMP:11965"/>
        <dbReference type="ChEBI" id="CHEBI:15377"/>
        <dbReference type="ChEBI" id="CHEBI:15378"/>
        <dbReference type="ChEBI" id="CHEBI:15379"/>
        <dbReference type="ChEBI" id="CHEBI:15740"/>
        <dbReference type="ChEBI" id="CHEBI:16521"/>
        <dbReference type="ChEBI" id="CHEBI:17813"/>
        <dbReference type="ChEBI" id="CHEBI:57618"/>
        <dbReference type="ChEBI" id="CHEBI:58210"/>
        <dbReference type="EC" id="1.14.14.154"/>
    </reaction>
    <physiologicalReaction direction="left-to-right" evidence="24">
        <dbReference type="Rhea" id="RHEA:25287"/>
    </physiologicalReaction>
</comment>
<evidence type="ECO:0000256" key="20">
    <source>
        <dbReference type="ARBA" id="ARBA00043106"/>
    </source>
</evidence>
<dbReference type="InterPro" id="IPR017972">
    <property type="entry name" value="Cyt_P450_CS"/>
</dbReference>
<evidence type="ECO:0000256" key="4">
    <source>
        <dbReference type="ARBA" id="ARBA00022516"/>
    </source>
</evidence>
<evidence type="ECO:0000256" key="26">
    <source>
        <dbReference type="ARBA" id="ARBA00048479"/>
    </source>
</evidence>
<evidence type="ECO:0000313" key="34">
    <source>
        <dbReference type="Proteomes" id="UP000095038"/>
    </source>
</evidence>
<dbReference type="AlphaFoldDB" id="A0A1D2VLG7"/>
<keyword evidence="13 32" id="KW-0472">Membrane</keyword>
<evidence type="ECO:0000256" key="9">
    <source>
        <dbReference type="ARBA" id="ARBA00023004"/>
    </source>
</evidence>
<comment type="catalytic activity">
    <reaction evidence="25">
        <text>a 14alpha-methyl steroid + 3 reduced [NADPH--hemoprotein reductase] + 3 O2 = a Delta(14) steroid + formate + 3 oxidized [NADPH--hemoprotein reductase] + 4 H2O + 4 H(+)</text>
        <dbReference type="Rhea" id="RHEA:54028"/>
        <dbReference type="Rhea" id="RHEA-COMP:11964"/>
        <dbReference type="Rhea" id="RHEA-COMP:11965"/>
        <dbReference type="ChEBI" id="CHEBI:15377"/>
        <dbReference type="ChEBI" id="CHEBI:15378"/>
        <dbReference type="ChEBI" id="CHEBI:15379"/>
        <dbReference type="ChEBI" id="CHEBI:15740"/>
        <dbReference type="ChEBI" id="CHEBI:57618"/>
        <dbReference type="ChEBI" id="CHEBI:58210"/>
        <dbReference type="ChEBI" id="CHEBI:138029"/>
        <dbReference type="ChEBI" id="CHEBI:138031"/>
        <dbReference type="EC" id="1.14.14.154"/>
    </reaction>
    <physiologicalReaction direction="left-to-right" evidence="25">
        <dbReference type="Rhea" id="RHEA:54029"/>
    </physiologicalReaction>
</comment>
<dbReference type="InterPro" id="IPR002403">
    <property type="entry name" value="Cyt_P450_E_grp-IV"/>
</dbReference>
<evidence type="ECO:0000256" key="22">
    <source>
        <dbReference type="ARBA" id="ARBA00047379"/>
    </source>
</evidence>
<evidence type="ECO:0000256" key="29">
    <source>
        <dbReference type="ARBA" id="ARBA00049450"/>
    </source>
</evidence>
<dbReference type="STRING" id="1344418.A0A1D2VLG7"/>
<dbReference type="Proteomes" id="UP000095038">
    <property type="component" value="Unassembled WGS sequence"/>
</dbReference>
<keyword evidence="11 31" id="KW-0503">Monooxygenase</keyword>
<evidence type="ECO:0000256" key="19">
    <source>
        <dbReference type="ARBA" id="ARBA00042983"/>
    </source>
</evidence>
<dbReference type="CDD" id="cd11042">
    <property type="entry name" value="CYP51-like"/>
    <property type="match status" value="1"/>
</dbReference>
<dbReference type="PANTHER" id="PTHR24304:SF2">
    <property type="entry name" value="24-HYDROXYCHOLESTEROL 7-ALPHA-HYDROXYLASE"/>
    <property type="match status" value="1"/>
</dbReference>
<keyword evidence="8 31" id="KW-0560">Oxidoreductase</keyword>
<dbReference type="Pfam" id="PF00067">
    <property type="entry name" value="p450"/>
    <property type="match status" value="1"/>
</dbReference>
<evidence type="ECO:0000256" key="12">
    <source>
        <dbReference type="ARBA" id="ARBA00023098"/>
    </source>
</evidence>
<evidence type="ECO:0000256" key="5">
    <source>
        <dbReference type="ARBA" id="ARBA00022617"/>
    </source>
</evidence>
<comment type="subcellular location">
    <subcellularLocation>
        <location evidence="2">Membrane</location>
    </subcellularLocation>
</comment>
<evidence type="ECO:0000256" key="6">
    <source>
        <dbReference type="ARBA" id="ARBA00022723"/>
    </source>
</evidence>
<keyword evidence="9 30" id="KW-0408">Iron</keyword>
<evidence type="ECO:0000256" key="32">
    <source>
        <dbReference type="SAM" id="Phobius"/>
    </source>
</evidence>
<feature type="binding site" description="axial binding residue" evidence="30">
    <location>
        <position position="474"/>
    </location>
    <ligand>
        <name>heme</name>
        <dbReference type="ChEBI" id="CHEBI:30413"/>
    </ligand>
    <ligandPart>
        <name>Fe</name>
        <dbReference type="ChEBI" id="CHEBI:18248"/>
    </ligandPart>
</feature>
<evidence type="ECO:0000256" key="13">
    <source>
        <dbReference type="ARBA" id="ARBA00023136"/>
    </source>
</evidence>
<dbReference type="EC" id="1.14.14.154" evidence="17"/>
<dbReference type="SUPFAM" id="SSF48264">
    <property type="entry name" value="Cytochrome P450"/>
    <property type="match status" value="1"/>
</dbReference>
<keyword evidence="7" id="KW-0752">Steroid biosynthesis</keyword>
<sequence length="534" mass="61046">MAFTTEIVQRLSEYSQIALFHLSNLSTIQIAAILILLPIFLNVLSQFLYSLRKDRAPLVFYWIPWFGSAVGYGMNPYTFFDECQKKYGDIFAFMLLGRIMTVYLGPNGHEFVLNAKGSDVSAEEAYKHLTTPVFGKGVIYDCPNSKLMEQKKFVKNSLTKDSFRSYVPKIKEEVYDYLSTSKNYSIGSGKINGIANVMETQPEMTILTACRSLLGDEMRKKFDVSFADLYSDLDKGFTPINFVFPWLPFLSIYKKRDNAQKSIAKTYMSLITDRRKRNDIQDRDLIDTLMKSSTYKDGKKMTDQEIAHLLIGVLMGGQHTSAATSAWFLLHLADQPELQEELLKEQKRVLQGRNFKDGLTYDDLSEMSLLNNVIRETLRLHIPLHSIFRKVTKPLVVPNTSFVVPKGHFVLVSPGYTQLNDKYFPNANKFDPHRWDVNKSSSKEASTTVDYGFGAVSKGVSSPYLPFGGGRHRCIGEQFAYMQLGTLLSVYVRELKWRLPNGVEKISEPDYQSMVTLPLSPSLIYWERRENRDD</sequence>
<dbReference type="GO" id="GO:0005506">
    <property type="term" value="F:iron ion binding"/>
    <property type="evidence" value="ECO:0007669"/>
    <property type="project" value="InterPro"/>
</dbReference>
<keyword evidence="14" id="KW-1207">Sterol metabolism</keyword>
<comment type="similarity">
    <text evidence="3 31">Belongs to the cytochrome P450 family.</text>
</comment>
<keyword evidence="6 30" id="KW-0479">Metal-binding</keyword>
<name>A0A1D2VLG7_9ASCO</name>
<evidence type="ECO:0000256" key="30">
    <source>
        <dbReference type="PIRSR" id="PIRSR602403-1"/>
    </source>
</evidence>
<evidence type="ECO:0000256" key="24">
    <source>
        <dbReference type="ARBA" id="ARBA00047670"/>
    </source>
</evidence>
<evidence type="ECO:0000256" key="7">
    <source>
        <dbReference type="ARBA" id="ARBA00022955"/>
    </source>
</evidence>
<dbReference type="InterPro" id="IPR001128">
    <property type="entry name" value="Cyt_P450"/>
</dbReference>
<dbReference type="InterPro" id="IPR036396">
    <property type="entry name" value="Cyt_P450_sf"/>
</dbReference>
<dbReference type="EMBL" id="KV454477">
    <property type="protein sequence ID" value="ODV62435.1"/>
    <property type="molecule type" value="Genomic_DNA"/>
</dbReference>
<keyword evidence="33" id="KW-0808">Transferase</keyword>
<dbReference type="FunFam" id="1.10.630.10:FF:000033">
    <property type="entry name" value="14-alpha sterol demethylase"/>
    <property type="match status" value="1"/>
</dbReference>
<evidence type="ECO:0000256" key="16">
    <source>
        <dbReference type="ARBA" id="ARBA00037887"/>
    </source>
</evidence>
<dbReference type="PROSITE" id="PS00086">
    <property type="entry name" value="CYTOCHROME_P450"/>
    <property type="match status" value="1"/>
</dbReference>
<proteinExistence type="inferred from homology"/>
<dbReference type="GO" id="GO:0032541">
    <property type="term" value="C:cortical endoplasmic reticulum"/>
    <property type="evidence" value="ECO:0007669"/>
    <property type="project" value="EnsemblFungi"/>
</dbReference>
<feature type="transmembrane region" description="Helical" evidence="32">
    <location>
        <begin position="56"/>
        <end position="74"/>
    </location>
</feature>
<evidence type="ECO:0000256" key="8">
    <source>
        <dbReference type="ARBA" id="ARBA00023002"/>
    </source>
</evidence>
<dbReference type="PANTHER" id="PTHR24304">
    <property type="entry name" value="CYTOCHROME P450 FAMILY 7"/>
    <property type="match status" value="1"/>
</dbReference>
<comment type="catalytic activity">
    <reaction evidence="23">
        <text>a 14alpha-hydroxymethyl steroid + reduced [NADPH--hemoprotein reductase] + O2 = a 14alpha-formyl steroid + oxidized [NADPH--hemoprotein reductase] + 2 H2O + H(+)</text>
        <dbReference type="Rhea" id="RHEA:68064"/>
        <dbReference type="Rhea" id="RHEA-COMP:11964"/>
        <dbReference type="Rhea" id="RHEA-COMP:11965"/>
        <dbReference type="ChEBI" id="CHEBI:15377"/>
        <dbReference type="ChEBI" id="CHEBI:15378"/>
        <dbReference type="ChEBI" id="CHEBI:15379"/>
        <dbReference type="ChEBI" id="CHEBI:57618"/>
        <dbReference type="ChEBI" id="CHEBI:58210"/>
        <dbReference type="ChEBI" id="CHEBI:176901"/>
        <dbReference type="ChEBI" id="CHEBI:176902"/>
    </reaction>
    <physiologicalReaction direction="left-to-right" evidence="23">
        <dbReference type="Rhea" id="RHEA:68065"/>
    </physiologicalReaction>
</comment>
<dbReference type="GO" id="GO:0020037">
    <property type="term" value="F:heme binding"/>
    <property type="evidence" value="ECO:0007669"/>
    <property type="project" value="InterPro"/>
</dbReference>
<dbReference type="GO" id="GO:0008398">
    <property type="term" value="F:sterol 14-demethylase activity"/>
    <property type="evidence" value="ECO:0007669"/>
    <property type="project" value="UniProtKB-EC"/>
</dbReference>
<keyword evidence="10" id="KW-0756">Sterol biosynthesis</keyword>
<comment type="catalytic activity">
    <reaction evidence="26">
        <text>32-oxolanosterol + reduced [NADPH--hemoprotein reductase] + O2 = 4,4-dimethyl-5alpha-cholesta-8,14,24-trien-3beta-ol + formate + oxidized [NADPH--hemoprotein reductase] + H2O + 2 H(+)</text>
        <dbReference type="Rhea" id="RHEA:75111"/>
        <dbReference type="Rhea" id="RHEA-COMP:11964"/>
        <dbReference type="Rhea" id="RHEA-COMP:11965"/>
        <dbReference type="ChEBI" id="CHEBI:15377"/>
        <dbReference type="ChEBI" id="CHEBI:15378"/>
        <dbReference type="ChEBI" id="CHEBI:15379"/>
        <dbReference type="ChEBI" id="CHEBI:15740"/>
        <dbReference type="ChEBI" id="CHEBI:17813"/>
        <dbReference type="ChEBI" id="CHEBI:57618"/>
        <dbReference type="ChEBI" id="CHEBI:58210"/>
        <dbReference type="ChEBI" id="CHEBI:166681"/>
    </reaction>
    <physiologicalReaction direction="left-to-right" evidence="26">
        <dbReference type="Rhea" id="RHEA:75112"/>
    </physiologicalReaction>
</comment>
<dbReference type="RefSeq" id="XP_020048742.1">
    <property type="nucleotide sequence ID" value="XM_020194884.1"/>
</dbReference>